<reference evidence="2" key="1">
    <citation type="submission" date="2021-11" db="EMBL/GenBank/DDBJ databases">
        <authorList>
            <consortium name="Genoscope - CEA"/>
            <person name="William W."/>
        </authorList>
    </citation>
    <scope>NUCLEOTIDE SEQUENCE</scope>
</reference>
<keyword evidence="1" id="KW-0732">Signal</keyword>
<dbReference type="Proteomes" id="UP000789595">
    <property type="component" value="Unassembled WGS sequence"/>
</dbReference>
<evidence type="ECO:0008006" key="4">
    <source>
        <dbReference type="Google" id="ProtNLM"/>
    </source>
</evidence>
<accession>A0A8J2SRT3</accession>
<dbReference type="InterPro" id="IPR027417">
    <property type="entry name" value="P-loop_NTPase"/>
</dbReference>
<organism evidence="2 3">
    <name type="scientific">Pelagomonas calceolata</name>
    <dbReference type="NCBI Taxonomy" id="35677"/>
    <lineage>
        <taxon>Eukaryota</taxon>
        <taxon>Sar</taxon>
        <taxon>Stramenopiles</taxon>
        <taxon>Ochrophyta</taxon>
        <taxon>Pelagophyceae</taxon>
        <taxon>Pelagomonadales</taxon>
        <taxon>Pelagomonadaceae</taxon>
        <taxon>Pelagomonas</taxon>
    </lineage>
</organism>
<evidence type="ECO:0000313" key="3">
    <source>
        <dbReference type="Proteomes" id="UP000789595"/>
    </source>
</evidence>
<evidence type="ECO:0000256" key="1">
    <source>
        <dbReference type="SAM" id="SignalP"/>
    </source>
</evidence>
<dbReference type="SUPFAM" id="SSF52540">
    <property type="entry name" value="P-loop containing nucleoside triphosphate hydrolases"/>
    <property type="match status" value="1"/>
</dbReference>
<name>A0A8J2SRT3_9STRA</name>
<proteinExistence type="predicted"/>
<protein>
    <recommendedName>
        <fullName evidence="4">Sulfotransferase</fullName>
    </recommendedName>
</protein>
<evidence type="ECO:0000313" key="2">
    <source>
        <dbReference type="EMBL" id="CAH0371804.1"/>
    </source>
</evidence>
<gene>
    <name evidence="2" type="ORF">PECAL_3P17580</name>
</gene>
<dbReference type="AlphaFoldDB" id="A0A8J2SRT3"/>
<keyword evidence="3" id="KW-1185">Reference proteome</keyword>
<feature type="signal peptide" evidence="1">
    <location>
        <begin position="1"/>
        <end position="17"/>
    </location>
</feature>
<dbReference type="EMBL" id="CAKKNE010000003">
    <property type="protein sequence ID" value="CAH0371804.1"/>
    <property type="molecule type" value="Genomic_DNA"/>
</dbReference>
<comment type="caution">
    <text evidence="2">The sequence shown here is derived from an EMBL/GenBank/DDBJ whole genome shotgun (WGS) entry which is preliminary data.</text>
</comment>
<sequence length="297" mass="33540">MRSLWAALLGAALRTDAFESCAEARRYYKADALAEEARRLRAGRANVSRPLRFLHVPKNAGTTIQRLLPDARPRTTVVDGRTCGKCIKVGGPCACSLWHVPPRYLPQPSPYADHDTFCVARDPVDRVLSQWRMEGAHRSACLVMRERLTHRCGAAMSDCHLWPQHEYVWDAAGRRTCAHVLAFDDLSDQFRRLMRAAGRDDVTLPPVTSRRSALHHGAAAPETDLSANVTLMIRCAYKLDECLLRGRDIFEECARLDLTIDGWTRACDRSAGRKRRCRVHCRKRGTASARERLHKIS</sequence>
<feature type="chain" id="PRO_5035327427" description="Sulfotransferase" evidence="1">
    <location>
        <begin position="18"/>
        <end position="297"/>
    </location>
</feature>
<dbReference type="OrthoDB" id="416042at2759"/>